<sequence>MKKRMTLAVLVLSLVIGTISYGPLSRTAATTSDDLETQQEEVDEEIRKLKEQLGDSNSELDHISSDVVEIEHNIESTEKEIKKLNQKLEEVQKSADRQYEDMKLRIQYMYENEEQSSWVYFLQAKSLSDLINRVEYVSQVTKRDRELAQEYADTLSQIKEYKTALEEKQKVLVAKKEELKKKQDTLLTSINSLSSNLDEQEQLSDEIAQQLEEIREEERRMKEEEARKANIEEERRKAKELEEELRRKREEEEKKRQEEQEDPQDEDPQNPNPAPEPSESEYIIPVQSGELELFAALLFCEAGDRRYPDAMRYAVASVVVNRVQSSGFPNSLTSVIYQSGQFSPTFHVISKFNMTYLAAVLNGHYWTADDRAHCMGIVKSVLKGNITGNWLYFRYDPDGKREGEHIGTEVFY</sequence>
<dbReference type="RefSeq" id="WP_099386964.1">
    <property type="nucleotide sequence ID" value="NZ_PDYG01000134.1"/>
</dbReference>
<protein>
    <submittedName>
        <fullName evidence="6">Uncharacterized protein</fullName>
    </submittedName>
</protein>
<evidence type="ECO:0000256" key="1">
    <source>
        <dbReference type="ARBA" id="ARBA00022729"/>
    </source>
</evidence>
<evidence type="ECO:0000313" key="6">
    <source>
        <dbReference type="EMBL" id="PHU36453.1"/>
    </source>
</evidence>
<feature type="compositionally biased region" description="Acidic residues" evidence="3">
    <location>
        <begin position="259"/>
        <end position="268"/>
    </location>
</feature>
<evidence type="ECO:0000313" key="7">
    <source>
        <dbReference type="Proteomes" id="UP000224563"/>
    </source>
</evidence>
<reference evidence="6 7" key="1">
    <citation type="submission" date="2017-10" db="EMBL/GenBank/DDBJ databases">
        <title>Resolving the taxonomy of Roseburia spp., Eubacterium rectale and Agathobacter spp. through phylogenomic analysis.</title>
        <authorList>
            <person name="Sheridan P.O."/>
            <person name="Walker A.W."/>
            <person name="Duncan S.H."/>
            <person name="Scott K.P."/>
            <person name="Toole P.W.O."/>
            <person name="Luis P."/>
            <person name="Flint H.J."/>
        </authorList>
    </citation>
    <scope>NUCLEOTIDE SEQUENCE [LARGE SCALE GENOMIC DNA]</scope>
    <source>
        <strain evidence="6 7">JK623</strain>
    </source>
</reference>
<feature type="region of interest" description="Disordered" evidence="3">
    <location>
        <begin position="248"/>
        <end position="280"/>
    </location>
</feature>
<dbReference type="Pfam" id="PF07486">
    <property type="entry name" value="Hydrolase_2"/>
    <property type="match status" value="1"/>
</dbReference>
<gene>
    <name evidence="6" type="ORF">CSX02_12815</name>
</gene>
<keyword evidence="2" id="KW-0175">Coiled coil</keyword>
<keyword evidence="1" id="KW-0732">Signal</keyword>
<name>A0A2G3E002_9FIRM</name>
<accession>A0A2G3E002</accession>
<dbReference type="Proteomes" id="UP000224563">
    <property type="component" value="Unassembled WGS sequence"/>
</dbReference>
<evidence type="ECO:0000259" key="4">
    <source>
        <dbReference type="Pfam" id="PF07486"/>
    </source>
</evidence>
<evidence type="ECO:0000256" key="3">
    <source>
        <dbReference type="SAM" id="MobiDB-lite"/>
    </source>
</evidence>
<dbReference type="Gene3D" id="1.10.10.2520">
    <property type="entry name" value="Cell wall hydrolase SleB, domain 1"/>
    <property type="match status" value="1"/>
</dbReference>
<dbReference type="InterPro" id="IPR057309">
    <property type="entry name" value="PcsB_CC"/>
</dbReference>
<dbReference type="Pfam" id="PF24568">
    <property type="entry name" value="CC_PcsB"/>
    <property type="match status" value="1"/>
</dbReference>
<dbReference type="EMBL" id="PDYG01000134">
    <property type="protein sequence ID" value="PHU36453.1"/>
    <property type="molecule type" value="Genomic_DNA"/>
</dbReference>
<feature type="domain" description="Peptidoglycan hydrolase PcsB coiled-coil" evidence="5">
    <location>
        <begin position="89"/>
        <end position="158"/>
    </location>
</feature>
<feature type="coiled-coil region" evidence="2">
    <location>
        <begin position="32"/>
        <end position="105"/>
    </location>
</feature>
<evidence type="ECO:0000259" key="5">
    <source>
        <dbReference type="Pfam" id="PF24568"/>
    </source>
</evidence>
<reference evidence="6 7" key="2">
    <citation type="submission" date="2017-10" db="EMBL/GenBank/DDBJ databases">
        <authorList>
            <person name="Banno H."/>
            <person name="Chua N.-H."/>
        </authorList>
    </citation>
    <scope>NUCLEOTIDE SEQUENCE [LARGE SCALE GENOMIC DNA]</scope>
    <source>
        <strain evidence="6 7">JK623</strain>
    </source>
</reference>
<evidence type="ECO:0000256" key="2">
    <source>
        <dbReference type="SAM" id="Coils"/>
    </source>
</evidence>
<feature type="compositionally biased region" description="Basic and acidic residues" evidence="3">
    <location>
        <begin position="248"/>
        <end position="258"/>
    </location>
</feature>
<dbReference type="GO" id="GO:0016787">
    <property type="term" value="F:hydrolase activity"/>
    <property type="evidence" value="ECO:0007669"/>
    <property type="project" value="InterPro"/>
</dbReference>
<dbReference type="AlphaFoldDB" id="A0A2G3E002"/>
<dbReference type="InterPro" id="IPR042047">
    <property type="entry name" value="SleB_dom1"/>
</dbReference>
<organism evidence="6 7">
    <name type="scientific">Agathobacter ruminis</name>
    <dbReference type="NCBI Taxonomy" id="1712665"/>
    <lineage>
        <taxon>Bacteria</taxon>
        <taxon>Bacillati</taxon>
        <taxon>Bacillota</taxon>
        <taxon>Clostridia</taxon>
        <taxon>Lachnospirales</taxon>
        <taxon>Lachnospiraceae</taxon>
        <taxon>Agathobacter</taxon>
    </lineage>
</organism>
<keyword evidence="7" id="KW-1185">Reference proteome</keyword>
<comment type="caution">
    <text evidence="6">The sequence shown here is derived from an EMBL/GenBank/DDBJ whole genome shotgun (WGS) entry which is preliminary data.</text>
</comment>
<feature type="domain" description="Cell wall hydrolase SleB" evidence="4">
    <location>
        <begin position="312"/>
        <end position="396"/>
    </location>
</feature>
<dbReference type="Gene3D" id="6.10.250.3150">
    <property type="match status" value="1"/>
</dbReference>
<proteinExistence type="predicted"/>
<dbReference type="InterPro" id="IPR011105">
    <property type="entry name" value="Cell_wall_hydrolase_SleB"/>
</dbReference>